<organism evidence="1 2">
    <name type="scientific">Aromia moschata</name>
    <dbReference type="NCBI Taxonomy" id="1265417"/>
    <lineage>
        <taxon>Eukaryota</taxon>
        <taxon>Metazoa</taxon>
        <taxon>Ecdysozoa</taxon>
        <taxon>Arthropoda</taxon>
        <taxon>Hexapoda</taxon>
        <taxon>Insecta</taxon>
        <taxon>Pterygota</taxon>
        <taxon>Neoptera</taxon>
        <taxon>Endopterygota</taxon>
        <taxon>Coleoptera</taxon>
        <taxon>Polyphaga</taxon>
        <taxon>Cucujiformia</taxon>
        <taxon>Chrysomeloidea</taxon>
        <taxon>Cerambycidae</taxon>
        <taxon>Cerambycinae</taxon>
        <taxon>Callichromatini</taxon>
        <taxon>Aromia</taxon>
    </lineage>
</organism>
<reference evidence="1" key="1">
    <citation type="journal article" date="2023" name="Insect Mol. Biol.">
        <title>Genome sequencing provides insights into the evolution of gene families encoding plant cell wall-degrading enzymes in longhorned beetles.</title>
        <authorList>
            <person name="Shin N.R."/>
            <person name="Okamura Y."/>
            <person name="Kirsch R."/>
            <person name="Pauchet Y."/>
        </authorList>
    </citation>
    <scope>NUCLEOTIDE SEQUENCE</scope>
    <source>
        <strain evidence="1">AMC_N1</strain>
    </source>
</reference>
<comment type="caution">
    <text evidence="1">The sequence shown here is derived from an EMBL/GenBank/DDBJ whole genome shotgun (WGS) entry which is preliminary data.</text>
</comment>
<dbReference type="GO" id="GO:0003676">
    <property type="term" value="F:nucleic acid binding"/>
    <property type="evidence" value="ECO:0007669"/>
    <property type="project" value="InterPro"/>
</dbReference>
<evidence type="ECO:0000313" key="1">
    <source>
        <dbReference type="EMBL" id="KAJ8956196.1"/>
    </source>
</evidence>
<accession>A0AAV8YZH0</accession>
<dbReference type="AlphaFoldDB" id="A0AAV8YZH0"/>
<proteinExistence type="predicted"/>
<dbReference type="EMBL" id="JAPWTK010000032">
    <property type="protein sequence ID" value="KAJ8956196.1"/>
    <property type="molecule type" value="Genomic_DNA"/>
</dbReference>
<keyword evidence="2" id="KW-1185">Reference proteome</keyword>
<sequence length="102" mass="11841">MDFYKKMNFGTMSCFPTRRRSNLPKMEDYVFIDPGIQDLKRITPCVLPIVAAFRPANGDQLWESIENAWEELVDSYDMRTLIASMPRRLENIVVSNGCAIKY</sequence>
<dbReference type="InterPro" id="IPR036397">
    <property type="entry name" value="RNaseH_sf"/>
</dbReference>
<dbReference type="Proteomes" id="UP001162162">
    <property type="component" value="Unassembled WGS sequence"/>
</dbReference>
<protein>
    <submittedName>
        <fullName evidence="1">Uncharacterized protein</fullName>
    </submittedName>
</protein>
<evidence type="ECO:0000313" key="2">
    <source>
        <dbReference type="Proteomes" id="UP001162162"/>
    </source>
</evidence>
<name>A0AAV8YZH0_9CUCU</name>
<gene>
    <name evidence="1" type="ORF">NQ318_020749</name>
</gene>
<dbReference type="Gene3D" id="3.30.420.10">
    <property type="entry name" value="Ribonuclease H-like superfamily/Ribonuclease H"/>
    <property type="match status" value="1"/>
</dbReference>